<dbReference type="Proteomes" id="UP001163283">
    <property type="component" value="Chromosome"/>
</dbReference>
<keyword evidence="1" id="KW-0812">Transmembrane</keyword>
<sequence length="506" mass="56835">MGMDLFLLGLFLLDFGMNLAFNAVYLYTLAIMNDDLKQRTMALVKALVLFGLAYPLTNDYTHALMSHTPTAVGSVASRYDVVPFVAWAIVPYGLSFVLFVLSFYVVSSAMLSRLLHRLVLGTLVACLCFYVYPLVFAYDRPVMSEQWRWAYELLSLVDKPYNQLPSLHACYALLFGVNLWHVVQGRWRGLYRAGLSLICVAIAGATLFTWQHHVADVVAGLGLAVVVLVAERWLHALPHITGRAMMKFITLGVLWFLGWAVVPVLVGYQGTAWAMMAKIMGMYGCLGLFSVAWLYAKPSWITSLLAKQTDKHHVGAFRSSAYGLGLPIIIIYKLMWRLAWACHFVCHDIGRRAIHTQAFTIMAIGHLSDDVLDELSQYAGRYRQILWVDVCAEMASDFAHARLLADKRTVTKWQYVNLGVMDLQYFDDTIMNNVKALYDDIKQADEPNTLIICQCAMGQSRSVAVMICLLALQQGICPHRLSVQDKEMMDSVLSSYGKHRARGLLA</sequence>
<evidence type="ECO:0000313" key="3">
    <source>
        <dbReference type="EMBL" id="UZA50465.1"/>
    </source>
</evidence>
<evidence type="ECO:0000313" key="4">
    <source>
        <dbReference type="Proteomes" id="UP001163283"/>
    </source>
</evidence>
<feature type="transmembrane region" description="Helical" evidence="1">
    <location>
        <begin position="190"/>
        <end position="211"/>
    </location>
</feature>
<dbReference type="Gene3D" id="3.90.190.10">
    <property type="entry name" value="Protein tyrosine phosphatase superfamily"/>
    <property type="match status" value="1"/>
</dbReference>
<feature type="transmembrane region" description="Helical" evidence="1">
    <location>
        <begin position="217"/>
        <end position="234"/>
    </location>
</feature>
<dbReference type="SUPFAM" id="SSF52799">
    <property type="entry name" value="(Phosphotyrosine protein) phosphatases II"/>
    <property type="match status" value="1"/>
</dbReference>
<feature type="domain" description="Inositolphosphotransferase Aur1/Ipt1" evidence="2">
    <location>
        <begin position="86"/>
        <end position="228"/>
    </location>
</feature>
<feature type="transmembrane region" description="Helical" evidence="1">
    <location>
        <begin position="246"/>
        <end position="266"/>
    </location>
</feature>
<gene>
    <name evidence="3" type="ORF">LP129_07820</name>
</gene>
<keyword evidence="1" id="KW-0472">Membrane</keyword>
<feature type="transmembrane region" description="Helical" evidence="1">
    <location>
        <begin position="272"/>
        <end position="295"/>
    </location>
</feature>
<dbReference type="InterPro" id="IPR029021">
    <property type="entry name" value="Prot-tyrosine_phosphatase-like"/>
</dbReference>
<feature type="transmembrane region" description="Helical" evidence="1">
    <location>
        <begin position="118"/>
        <end position="138"/>
    </location>
</feature>
<evidence type="ECO:0000259" key="2">
    <source>
        <dbReference type="Pfam" id="PF14378"/>
    </source>
</evidence>
<dbReference type="CDD" id="cd03386">
    <property type="entry name" value="PAP2_Aur1_like"/>
    <property type="match status" value="1"/>
</dbReference>
<dbReference type="GO" id="GO:0016020">
    <property type="term" value="C:membrane"/>
    <property type="evidence" value="ECO:0007669"/>
    <property type="project" value="UniProtKB-SubCell"/>
</dbReference>
<reference evidence="3 4" key="1">
    <citation type="journal article" date="2022" name="BMC Microbiol.">
        <title>Whole genome sequencing of Moraxella bovis strains from North America reveals two genotypes with different genetic determinants.</title>
        <authorList>
            <person name="Wynn E.L."/>
            <person name="Hille M.M."/>
            <person name="Loy J.D."/>
            <person name="Schuller G."/>
            <person name="Kuhn K.L."/>
            <person name="Dickey A.M."/>
            <person name="Bono J.L."/>
            <person name="Clawson M.L."/>
        </authorList>
    </citation>
    <scope>NUCLEOTIDE SEQUENCE [LARGE SCALE GENOMIC DNA]</scope>
    <source>
        <strain evidence="3 4">SAM57978</strain>
    </source>
</reference>
<proteinExistence type="predicted"/>
<keyword evidence="1" id="KW-1133">Transmembrane helix</keyword>
<protein>
    <submittedName>
        <fullName evidence="3">Phosphatase PAP2 family protein</fullName>
    </submittedName>
</protein>
<name>A0AAX3ER05_MORBO</name>
<feature type="transmembrane region" description="Helical" evidence="1">
    <location>
        <begin position="6"/>
        <end position="28"/>
    </location>
</feature>
<organism evidence="3 4">
    <name type="scientific">Moraxella bovis</name>
    <dbReference type="NCBI Taxonomy" id="476"/>
    <lineage>
        <taxon>Bacteria</taxon>
        <taxon>Pseudomonadati</taxon>
        <taxon>Pseudomonadota</taxon>
        <taxon>Gammaproteobacteria</taxon>
        <taxon>Moraxellales</taxon>
        <taxon>Moraxellaceae</taxon>
        <taxon>Moraxella</taxon>
    </lineage>
</organism>
<dbReference type="RefSeq" id="WP_264695566.1">
    <property type="nucleotide sequence ID" value="NZ_CP087781.1"/>
</dbReference>
<feature type="transmembrane region" description="Helical" evidence="1">
    <location>
        <begin position="164"/>
        <end position="183"/>
    </location>
</feature>
<dbReference type="Pfam" id="PF14378">
    <property type="entry name" value="PAP2_3"/>
    <property type="match status" value="1"/>
</dbReference>
<dbReference type="AlphaFoldDB" id="A0AAX3ER05"/>
<feature type="transmembrane region" description="Helical" evidence="1">
    <location>
        <begin position="316"/>
        <end position="336"/>
    </location>
</feature>
<dbReference type="EMBL" id="CP087781">
    <property type="protein sequence ID" value="UZA50465.1"/>
    <property type="molecule type" value="Genomic_DNA"/>
</dbReference>
<feature type="transmembrane region" description="Helical" evidence="1">
    <location>
        <begin position="40"/>
        <end position="57"/>
    </location>
</feature>
<feature type="transmembrane region" description="Helical" evidence="1">
    <location>
        <begin position="84"/>
        <end position="106"/>
    </location>
</feature>
<evidence type="ECO:0000256" key="1">
    <source>
        <dbReference type="SAM" id="Phobius"/>
    </source>
</evidence>
<dbReference type="InterPro" id="IPR026841">
    <property type="entry name" value="Aur1/Ipt1"/>
</dbReference>
<accession>A0AAX3ER05</accession>